<dbReference type="RefSeq" id="WP_157624153.1">
    <property type="nucleotide sequence ID" value="NZ_JBHEZZ010000039.1"/>
</dbReference>
<name>A0ABV6V0B4_9ACTN</name>
<comment type="caution">
    <text evidence="1">The sequence shown here is derived from an EMBL/GenBank/DDBJ whole genome shotgun (WGS) entry which is preliminary data.</text>
</comment>
<reference evidence="1 2" key="1">
    <citation type="submission" date="2024-09" db="EMBL/GenBank/DDBJ databases">
        <authorList>
            <person name="Lee S.D."/>
        </authorList>
    </citation>
    <scope>NUCLEOTIDE SEQUENCE [LARGE SCALE GENOMIC DNA]</scope>
    <source>
        <strain evidence="1 2">N1-5</strain>
    </source>
</reference>
<sequence>MATATTLGAEVFNLHPIQPQHPELPAPRVRADLAVQLQGSHTVEAVCMARSVLLAMPAARIRITCPQPAYAAYTAWSDALSLAARVFQGDSSGGSSRVPAAGGVTAGHLHFAAEVTTSVDCLTSEASPNRAPQIRVQLGGLLIIAADHAAVISQASAWTTAYGHAARIWPELPPLASITAGHAEAPSLRIAA</sequence>
<dbReference type="EMBL" id="JBHEZZ010000039">
    <property type="protein sequence ID" value="MFC1407150.1"/>
    <property type="molecule type" value="Genomic_DNA"/>
</dbReference>
<dbReference type="Proteomes" id="UP001592528">
    <property type="component" value="Unassembled WGS sequence"/>
</dbReference>
<organism evidence="1 2">
    <name type="scientific">Streptacidiphilus cavernicola</name>
    <dbReference type="NCBI Taxonomy" id="3342716"/>
    <lineage>
        <taxon>Bacteria</taxon>
        <taxon>Bacillati</taxon>
        <taxon>Actinomycetota</taxon>
        <taxon>Actinomycetes</taxon>
        <taxon>Kitasatosporales</taxon>
        <taxon>Streptomycetaceae</taxon>
        <taxon>Streptacidiphilus</taxon>
    </lineage>
</organism>
<gene>
    <name evidence="1" type="ORF">ACEZDJ_38290</name>
</gene>
<evidence type="ECO:0000313" key="2">
    <source>
        <dbReference type="Proteomes" id="UP001592528"/>
    </source>
</evidence>
<keyword evidence="2" id="KW-1185">Reference proteome</keyword>
<protein>
    <submittedName>
        <fullName evidence="1">Uncharacterized protein</fullName>
    </submittedName>
</protein>
<accession>A0ABV6V0B4</accession>
<evidence type="ECO:0000313" key="1">
    <source>
        <dbReference type="EMBL" id="MFC1407150.1"/>
    </source>
</evidence>
<proteinExistence type="predicted"/>